<proteinExistence type="predicted"/>
<feature type="region of interest" description="Disordered" evidence="1">
    <location>
        <begin position="162"/>
        <end position="216"/>
    </location>
</feature>
<feature type="compositionally biased region" description="Basic and acidic residues" evidence="1">
    <location>
        <begin position="524"/>
        <end position="549"/>
    </location>
</feature>
<keyword evidence="3" id="KW-1185">Reference proteome</keyword>
<dbReference type="InterPro" id="IPR052679">
    <property type="entry name" value="Cell_Prolif_Regulator"/>
</dbReference>
<evidence type="ECO:0000313" key="2">
    <source>
        <dbReference type="EMBL" id="TWW66859.1"/>
    </source>
</evidence>
<feature type="compositionally biased region" description="Low complexity" evidence="1">
    <location>
        <begin position="206"/>
        <end position="216"/>
    </location>
</feature>
<reference evidence="2 3" key="1">
    <citation type="submission" date="2019-04" db="EMBL/GenBank/DDBJ databases">
        <title>Chromosome genome assembly for Takifugu flavidus.</title>
        <authorList>
            <person name="Xiao S."/>
        </authorList>
    </citation>
    <scope>NUCLEOTIDE SEQUENCE [LARGE SCALE GENOMIC DNA]</scope>
    <source>
        <strain evidence="2">HTHZ2018</strain>
        <tissue evidence="2">Muscle</tissue>
    </source>
</reference>
<feature type="region of interest" description="Disordered" evidence="1">
    <location>
        <begin position="523"/>
        <end position="562"/>
    </location>
</feature>
<dbReference type="EMBL" id="RHFK02000013">
    <property type="protein sequence ID" value="TWW66859.1"/>
    <property type="molecule type" value="Genomic_DNA"/>
</dbReference>
<feature type="region of interest" description="Disordered" evidence="1">
    <location>
        <begin position="481"/>
        <end position="509"/>
    </location>
</feature>
<accession>A0A5C6NJR9</accession>
<feature type="region of interest" description="Disordered" evidence="1">
    <location>
        <begin position="381"/>
        <end position="429"/>
    </location>
</feature>
<comment type="caution">
    <text evidence="2">The sequence shown here is derived from an EMBL/GenBank/DDBJ whole genome shotgun (WGS) entry which is preliminary data.</text>
</comment>
<dbReference type="PANTHER" id="PTHR35079">
    <property type="entry name" value="LUNG ADENOMA SUSCEPTIBILITY PROTEIN 2"/>
    <property type="match status" value="1"/>
</dbReference>
<feature type="compositionally biased region" description="Polar residues" evidence="1">
    <location>
        <begin position="416"/>
        <end position="429"/>
    </location>
</feature>
<feature type="compositionally biased region" description="Polar residues" evidence="1">
    <location>
        <begin position="162"/>
        <end position="197"/>
    </location>
</feature>
<protein>
    <submittedName>
        <fullName evidence="2">Lung adenoma susceptibility protein 2-like protein</fullName>
    </submittedName>
</protein>
<evidence type="ECO:0000256" key="1">
    <source>
        <dbReference type="SAM" id="MobiDB-lite"/>
    </source>
</evidence>
<dbReference type="AlphaFoldDB" id="A0A5C6NJR9"/>
<organism evidence="2 3">
    <name type="scientific">Takifugu flavidus</name>
    <name type="common">sansaifugu</name>
    <dbReference type="NCBI Taxonomy" id="433684"/>
    <lineage>
        <taxon>Eukaryota</taxon>
        <taxon>Metazoa</taxon>
        <taxon>Chordata</taxon>
        <taxon>Craniata</taxon>
        <taxon>Vertebrata</taxon>
        <taxon>Euteleostomi</taxon>
        <taxon>Actinopterygii</taxon>
        <taxon>Neopterygii</taxon>
        <taxon>Teleostei</taxon>
        <taxon>Neoteleostei</taxon>
        <taxon>Acanthomorphata</taxon>
        <taxon>Eupercaria</taxon>
        <taxon>Tetraodontiformes</taxon>
        <taxon>Tetradontoidea</taxon>
        <taxon>Tetraodontidae</taxon>
        <taxon>Takifugu</taxon>
    </lineage>
</organism>
<sequence length="625" mass="68625">MESSSLDGAFLSPESTVTSLLSSSGHLRSCLEVPEHNTTFRYKYKLYDSASAALNAYIADFNNSHLKEKLLTGNLNASHHFPSTPSRPRVARLKNHDVLREHLTDRELDFLRLPDNSHLQSVNQDRVSMTTDELLSIPYDGSMPVTHTSAFIQGLFSQLLDSQPSASSRPANRSWNRSHSMPTVPELSQQHASPTRSFRSRRPQVSFSGGSPSSSFSMDTLSCICPTGFLSQSPHVVARSDRMEPSSSLHLPHWLTSNNSDMDSSEVSVPRLKYPPWIQCCDVSEPAGASETELWDRHAAASRLQAPSWVAELEDEEDPDGTISQVNGQQTLRNLRLQFAEQISLLAAERSSSSMKETLLRDNRMELLIQKADQVLNSLSRGCGAAEHPPDPADTSTQPFTQADVPPPDTHPPLCFSSSHCQQDSSEVAAGGTTTPLKVRELQAQPHYSHHGNNLLKQPGPAEALKQVLFRLQAVEAELQHHQQPKASLSPSVDGPLQQEAEPEPRPDGLSLQRALHHLTHLKALVEEPRKEPGKNDKEEVEKDEDEGRYSSLSTDGFRCLPTGTLNPGGHPHWPVTCSQKQQMSLDLPLLDDSTAPASTSVLGLPHLASPLAAKETRTPLAKAA</sequence>
<name>A0A5C6NJR9_9TELE</name>
<evidence type="ECO:0000313" key="3">
    <source>
        <dbReference type="Proteomes" id="UP000324091"/>
    </source>
</evidence>
<dbReference type="Proteomes" id="UP000324091">
    <property type="component" value="Chromosome 20"/>
</dbReference>
<feature type="region of interest" description="Disordered" evidence="1">
    <location>
        <begin position="591"/>
        <end position="625"/>
    </location>
</feature>
<dbReference type="PANTHER" id="PTHR35079:SF1">
    <property type="entry name" value="LUNG ADENOMA SUSCEPTIBILITY PROTEIN 2"/>
    <property type="match status" value="1"/>
</dbReference>
<gene>
    <name evidence="2" type="ORF">D4764_20G0008910</name>
</gene>